<dbReference type="InterPro" id="IPR038731">
    <property type="entry name" value="RgtA/B/C-like"/>
</dbReference>
<comment type="caution">
    <text evidence="3">The sequence shown here is derived from an EMBL/GenBank/DDBJ whole genome shotgun (WGS) entry which is preliminary data.</text>
</comment>
<feature type="transmembrane region" description="Helical" evidence="1">
    <location>
        <begin position="67"/>
        <end position="88"/>
    </location>
</feature>
<feature type="transmembrane region" description="Helical" evidence="1">
    <location>
        <begin position="242"/>
        <end position="273"/>
    </location>
</feature>
<dbReference type="EMBL" id="JACATZ010000001">
    <property type="protein sequence ID" value="NWJ46237.1"/>
    <property type="molecule type" value="Genomic_DNA"/>
</dbReference>
<feature type="domain" description="Glycosyltransferase RgtA/B/C/D-like" evidence="2">
    <location>
        <begin position="168"/>
        <end position="295"/>
    </location>
</feature>
<reference evidence="3 4" key="1">
    <citation type="submission" date="2020-06" db="EMBL/GenBank/DDBJ databases">
        <title>Anoxygenic phototrophic Chloroflexota member uses a Type I reaction center.</title>
        <authorList>
            <person name="Tsuji J.M."/>
            <person name="Shaw N.A."/>
            <person name="Nagashima S."/>
            <person name="Venkiteswaran J."/>
            <person name="Schiff S.L."/>
            <person name="Hanada S."/>
            <person name="Tank M."/>
            <person name="Neufeld J.D."/>
        </authorList>
    </citation>
    <scope>NUCLEOTIDE SEQUENCE [LARGE SCALE GENOMIC DNA]</scope>
    <source>
        <strain evidence="3">L227-S17</strain>
    </source>
</reference>
<accession>A0A8T7LZ25</accession>
<feature type="transmembrane region" description="Helical" evidence="1">
    <location>
        <begin position="195"/>
        <end position="212"/>
    </location>
</feature>
<feature type="transmembrane region" description="Helical" evidence="1">
    <location>
        <begin position="12"/>
        <end position="31"/>
    </location>
</feature>
<evidence type="ECO:0000313" key="3">
    <source>
        <dbReference type="EMBL" id="NWJ46237.1"/>
    </source>
</evidence>
<proteinExistence type="predicted"/>
<gene>
    <name evidence="3" type="ORF">HXX08_10185</name>
</gene>
<evidence type="ECO:0000313" key="4">
    <source>
        <dbReference type="Proteomes" id="UP000521676"/>
    </source>
</evidence>
<dbReference type="AlphaFoldDB" id="A0A8T7LZ25"/>
<sequence>MRQTRLRYLDTLIVGLGVLAYTLALTGDYFVPFKSPLWLAMTIGLMALAGAYRLYAVGSFSLKRGFGWLSANWVILALIAALALGGILRYQTLKNAPAYTNAELDFAKSSIRVIAESDWKPFSYVNPPFYLYLGAVAAELNFAQQVSAGNIASPTGLTPEPVADLLRLLNLGLGIFAIFAVYGAAGLFWQSRRDAVIAALLFAACWLSYQITPALVSQNLSVALVASSLYFIARAYHKPNLLFLVGAGALVGATTTSSYGAILLLLPLLAIALVQGKTVSARFKFSGIALGGFVAGFSVLCPGWLFGWQYFLEGLAAIPNASAGTAGEFLKTALQNDSGLFVLAGFSFALSFYLRGEKARISRILIAFPLTYAILLNFIGSYKIERLALITPALAIVATLPIAVAGGSLQRYFNARDEQHRWAGSALSLGLTLVAILGSVFIRRIF</sequence>
<feature type="transmembrane region" description="Helical" evidence="1">
    <location>
        <begin position="168"/>
        <end position="189"/>
    </location>
</feature>
<keyword evidence="1" id="KW-1133">Transmembrane helix</keyword>
<evidence type="ECO:0000256" key="1">
    <source>
        <dbReference type="SAM" id="Phobius"/>
    </source>
</evidence>
<feature type="transmembrane region" description="Helical" evidence="1">
    <location>
        <begin position="37"/>
        <end position="55"/>
    </location>
</feature>
<feature type="transmembrane region" description="Helical" evidence="1">
    <location>
        <begin position="285"/>
        <end position="306"/>
    </location>
</feature>
<dbReference type="Proteomes" id="UP000521676">
    <property type="component" value="Unassembled WGS sequence"/>
</dbReference>
<name>A0A8T7LZ25_9CHLR</name>
<keyword evidence="1" id="KW-0472">Membrane</keyword>
<keyword evidence="1" id="KW-0812">Transmembrane</keyword>
<protein>
    <submittedName>
        <fullName evidence="3">Glycosyltransferase family 39 protein</fullName>
    </submittedName>
</protein>
<organism evidence="3 4">
    <name type="scientific">Candidatus Chlorohelix allophototropha</name>
    <dbReference type="NCBI Taxonomy" id="3003348"/>
    <lineage>
        <taxon>Bacteria</taxon>
        <taxon>Bacillati</taxon>
        <taxon>Chloroflexota</taxon>
        <taxon>Chloroflexia</taxon>
        <taxon>Candidatus Chloroheliales</taxon>
        <taxon>Candidatus Chloroheliaceae</taxon>
        <taxon>Candidatus Chlorohelix</taxon>
    </lineage>
</organism>
<evidence type="ECO:0000259" key="2">
    <source>
        <dbReference type="Pfam" id="PF13231"/>
    </source>
</evidence>
<dbReference type="Pfam" id="PF13231">
    <property type="entry name" value="PMT_2"/>
    <property type="match status" value="1"/>
</dbReference>
<feature type="transmembrane region" description="Helical" evidence="1">
    <location>
        <begin position="361"/>
        <end position="382"/>
    </location>
</feature>
<feature type="transmembrane region" description="Helical" evidence="1">
    <location>
        <begin position="338"/>
        <end position="354"/>
    </location>
</feature>
<feature type="transmembrane region" description="Helical" evidence="1">
    <location>
        <begin position="421"/>
        <end position="442"/>
    </location>
</feature>
<feature type="transmembrane region" description="Helical" evidence="1">
    <location>
        <begin position="388"/>
        <end position="409"/>
    </location>
</feature>